<name>W6RGU9_9HYPH</name>
<comment type="subunit">
    <text evidence="6">Homotrimer.</text>
</comment>
<dbReference type="PANTHER" id="PTHR42909:SF1">
    <property type="entry name" value="CARBOHYDRATE KINASE PFKB DOMAIN-CONTAINING PROTEIN"/>
    <property type="match status" value="1"/>
</dbReference>
<proteinExistence type="inferred from homology"/>
<feature type="binding site" evidence="6">
    <location>
        <position position="145"/>
    </location>
    <ligand>
        <name>substrate</name>
    </ligand>
</feature>
<dbReference type="PATRIC" id="fig|348824.6.peg.2458"/>
<evidence type="ECO:0000256" key="5">
    <source>
        <dbReference type="ARBA" id="ARBA00023295"/>
    </source>
</evidence>
<organism evidence="7 8">
    <name type="scientific">Rhizobium favelukesii</name>
    <dbReference type="NCBI Taxonomy" id="348824"/>
    <lineage>
        <taxon>Bacteria</taxon>
        <taxon>Pseudomonadati</taxon>
        <taxon>Pseudomonadota</taxon>
        <taxon>Alphaproteobacteria</taxon>
        <taxon>Hyphomicrobiales</taxon>
        <taxon>Rhizobiaceae</taxon>
        <taxon>Rhizobium/Agrobacterium group</taxon>
        <taxon>Rhizobium</taxon>
    </lineage>
</organism>
<dbReference type="GO" id="GO:0046113">
    <property type="term" value="P:nucleobase catabolic process"/>
    <property type="evidence" value="ECO:0007669"/>
    <property type="project" value="UniProtKB-UniRule"/>
</dbReference>
<keyword evidence="2 6" id="KW-0378">Hydrolase</keyword>
<feature type="binding site" evidence="6">
    <location>
        <begin position="199"/>
        <end position="201"/>
    </location>
    <ligand>
        <name>substrate</name>
    </ligand>
</feature>
<keyword evidence="4 6" id="KW-0456">Lyase</keyword>
<feature type="binding site" evidence="6">
    <location>
        <position position="197"/>
    </location>
    <ligand>
        <name>Mn(2+)</name>
        <dbReference type="ChEBI" id="CHEBI:29035"/>
    </ligand>
</feature>
<dbReference type="Pfam" id="PF04227">
    <property type="entry name" value="Indigoidine_A"/>
    <property type="match status" value="1"/>
</dbReference>
<sequence>MPFGRAPLPQLLRYSLRTPSMKTSPRSWSGRHFRLFHRREFCIEGNTDEMEETMTKPISPLLPIAYSKEVASAKQRGAPIVALESTIITHGMPYPGNIEMARSVEALIREEGAVPATIAVIHGTLHIGLEADQLEQLAQAKDVLKVSRADLAFAIAERRHGATTVAATMIAAERAGIKVFATGGIGGVHRGAEESFDVSADLEELGRTGVIVVCAGAKAILDIPKTLEVLETAGVPVVTYESEEFPAFWSRASGLRSPLTLNSPAAIANFQTVREQLGIDGGMLIANPVPEADEIPWEEMEIYIERALDSAERDEISGKEVTPYLLSTIFDLTDGQSLKTNIALVENNARLAAEIAVALAG</sequence>
<dbReference type="GO" id="GO:0016798">
    <property type="term" value="F:hydrolase activity, acting on glycosyl bonds"/>
    <property type="evidence" value="ECO:0007669"/>
    <property type="project" value="UniProtKB-KW"/>
</dbReference>
<evidence type="ECO:0000313" key="7">
    <source>
        <dbReference type="EMBL" id="CDM57933.1"/>
    </source>
</evidence>
<dbReference type="AlphaFoldDB" id="W6RGU9"/>
<feature type="active site" description="Proton donor" evidence="6">
    <location>
        <position position="84"/>
    </location>
</feature>
<dbReference type="EC" id="4.2.1.70" evidence="6"/>
<dbReference type="PANTHER" id="PTHR42909">
    <property type="entry name" value="ZGC:136858"/>
    <property type="match status" value="1"/>
</dbReference>
<dbReference type="Gene3D" id="3.40.1790.10">
    <property type="entry name" value="Indigoidine synthase domain"/>
    <property type="match status" value="1"/>
</dbReference>
<feature type="binding site" evidence="6">
    <location>
        <position position="165"/>
    </location>
    <ligand>
        <name>substrate</name>
    </ligand>
</feature>
<dbReference type="EMBL" id="HG916852">
    <property type="protein sequence ID" value="CDM57933.1"/>
    <property type="molecule type" value="Genomic_DNA"/>
</dbReference>
<reference evidence="7" key="1">
    <citation type="submission" date="2013-11" db="EMBL/GenBank/DDBJ databases">
        <title>Draft genome sequence of the broad-host-range Rhizobium sp. LPU83 strain, a member of the low-genetic diversity Oregon-like Rhizobium sp. group.</title>
        <authorList>
            <person name="Wibberg D."/>
            <person name="Puehler A."/>
            <person name="Schlueter A."/>
        </authorList>
    </citation>
    <scope>NUCLEOTIDE SEQUENCE [LARGE SCALE GENOMIC DNA]</scope>
    <source>
        <strain evidence="7">LPU83</strain>
    </source>
</reference>
<evidence type="ECO:0000256" key="6">
    <source>
        <dbReference type="HAMAP-Rule" id="MF_01876"/>
    </source>
</evidence>
<dbReference type="eggNOG" id="COG2313">
    <property type="taxonomic scope" value="Bacteria"/>
</dbReference>
<dbReference type="Proteomes" id="UP000019443">
    <property type="component" value="Chromosome"/>
</dbReference>
<comment type="function">
    <text evidence="6">Catalyzes the reversible cleavage of pseudouridine 5'-phosphate (PsiMP) to ribose 5-phosphate and uracil. Functions biologically in the cleavage direction, as part of a pseudouridine degradation pathway.</text>
</comment>
<dbReference type="InterPro" id="IPR007342">
    <property type="entry name" value="PsuG"/>
</dbReference>
<comment type="catalytic activity">
    <reaction evidence="6">
        <text>D-ribose 5-phosphate + uracil = psi-UMP + H2O</text>
        <dbReference type="Rhea" id="RHEA:18337"/>
        <dbReference type="ChEBI" id="CHEBI:15377"/>
        <dbReference type="ChEBI" id="CHEBI:17568"/>
        <dbReference type="ChEBI" id="CHEBI:58380"/>
        <dbReference type="ChEBI" id="CHEBI:78346"/>
        <dbReference type="EC" id="4.2.1.70"/>
    </reaction>
</comment>
<evidence type="ECO:0000256" key="2">
    <source>
        <dbReference type="ARBA" id="ARBA00022801"/>
    </source>
</evidence>
<dbReference type="GO" id="GO:0005737">
    <property type="term" value="C:cytoplasm"/>
    <property type="evidence" value="ECO:0007669"/>
    <property type="project" value="TreeGrafter"/>
</dbReference>
<dbReference type="HAMAP" id="MF_01876">
    <property type="entry name" value="PsiMP_glycosidase"/>
    <property type="match status" value="1"/>
</dbReference>
<dbReference type="InterPro" id="IPR022830">
    <property type="entry name" value="Indigdn_synthA-like"/>
</dbReference>
<keyword evidence="3 6" id="KW-0464">Manganese</keyword>
<evidence type="ECO:0000256" key="3">
    <source>
        <dbReference type="ARBA" id="ARBA00023211"/>
    </source>
</evidence>
<comment type="cofactor">
    <cofactor evidence="6">
        <name>Mn(2+)</name>
        <dbReference type="ChEBI" id="CHEBI:29035"/>
    </cofactor>
    <text evidence="6">Binds 1 Mn(2+) ion per subunit.</text>
</comment>
<keyword evidence="1 6" id="KW-0479">Metal-binding</keyword>
<dbReference type="HOGENOM" id="CLU_012201_0_1_5"/>
<protein>
    <recommendedName>
        <fullName evidence="6">Pseudouridine-5'-phosphate glycosidase</fullName>
        <shortName evidence="6">PsiMP glycosidase</shortName>
        <ecNumber evidence="6">4.2.1.70</ecNumber>
    </recommendedName>
</protein>
<evidence type="ECO:0000256" key="1">
    <source>
        <dbReference type="ARBA" id="ARBA00022723"/>
    </source>
</evidence>
<accession>W6RGU9</accession>
<dbReference type="SUPFAM" id="SSF110581">
    <property type="entry name" value="Indigoidine synthase A-like"/>
    <property type="match status" value="1"/>
</dbReference>
<keyword evidence="5 6" id="KW-0326">Glycosidase</keyword>
<dbReference type="GO" id="GO:0004730">
    <property type="term" value="F:pseudouridylate synthase activity"/>
    <property type="evidence" value="ECO:0007669"/>
    <property type="project" value="UniProtKB-UniRule"/>
</dbReference>
<keyword evidence="8" id="KW-1185">Reference proteome</keyword>
<comment type="similarity">
    <text evidence="6">Belongs to the pseudouridine-5'-phosphate glycosidase family.</text>
</comment>
<evidence type="ECO:0000256" key="4">
    <source>
        <dbReference type="ARBA" id="ARBA00023239"/>
    </source>
</evidence>
<dbReference type="GO" id="GO:0046872">
    <property type="term" value="F:metal ion binding"/>
    <property type="evidence" value="ECO:0007669"/>
    <property type="project" value="UniProtKB-KW"/>
</dbReference>
<dbReference type="KEGG" id="rhl:LPU83_2276"/>
<evidence type="ECO:0000313" key="8">
    <source>
        <dbReference type="Proteomes" id="UP000019443"/>
    </source>
</evidence>
<gene>
    <name evidence="6" type="primary">psuG</name>
    <name evidence="7" type="ORF">LPU83_2276</name>
</gene>
<feature type="active site" description="Nucleophile" evidence="6">
    <location>
        <position position="218"/>
    </location>
</feature>